<protein>
    <recommendedName>
        <fullName evidence="1">peptidylprolyl isomerase</fullName>
        <ecNumber evidence="1">5.2.1.8</ecNumber>
    </recommendedName>
</protein>
<dbReference type="PANTHER" id="PTHR45625:SF4">
    <property type="entry name" value="PEPTIDYLPROLYL ISOMERASE DOMAIN AND WD REPEAT-CONTAINING PROTEIN 1"/>
    <property type="match status" value="1"/>
</dbReference>
<evidence type="ECO:0000313" key="5">
    <source>
        <dbReference type="EMBL" id="SUZ59764.1"/>
    </source>
</evidence>
<name>A0A381NZV6_9ZZZZ</name>
<dbReference type="InterPro" id="IPR029000">
    <property type="entry name" value="Cyclophilin-like_dom_sf"/>
</dbReference>
<dbReference type="InterPro" id="IPR044666">
    <property type="entry name" value="Cyclophilin_A-like"/>
</dbReference>
<keyword evidence="2" id="KW-0697">Rotamase</keyword>
<feature type="domain" description="PPIase cyclophilin-type" evidence="4">
    <location>
        <begin position="20"/>
        <end position="140"/>
    </location>
</feature>
<gene>
    <name evidence="5" type="ORF">METZ01_LOCUS12618</name>
</gene>
<reference evidence="5" key="1">
    <citation type="submission" date="2018-05" db="EMBL/GenBank/DDBJ databases">
        <authorList>
            <person name="Lanie J.A."/>
            <person name="Ng W.-L."/>
            <person name="Kazmierczak K.M."/>
            <person name="Andrzejewski T.M."/>
            <person name="Davidsen T.M."/>
            <person name="Wayne K.J."/>
            <person name="Tettelin H."/>
            <person name="Glass J.I."/>
            <person name="Rusch D."/>
            <person name="Podicherti R."/>
            <person name="Tsui H.-C.T."/>
            <person name="Winkler M.E."/>
        </authorList>
    </citation>
    <scope>NUCLEOTIDE SEQUENCE</scope>
</reference>
<keyword evidence="3" id="KW-0413">Isomerase</keyword>
<dbReference type="GO" id="GO:0003755">
    <property type="term" value="F:peptidyl-prolyl cis-trans isomerase activity"/>
    <property type="evidence" value="ECO:0007669"/>
    <property type="project" value="UniProtKB-KW"/>
</dbReference>
<dbReference type="InterPro" id="IPR024936">
    <property type="entry name" value="Cyclophilin-type_PPIase"/>
</dbReference>
<accession>A0A381NZV6</accession>
<dbReference type="Gene3D" id="2.40.100.10">
    <property type="entry name" value="Cyclophilin-like"/>
    <property type="match status" value="1"/>
</dbReference>
<evidence type="ECO:0000256" key="3">
    <source>
        <dbReference type="ARBA" id="ARBA00023235"/>
    </source>
</evidence>
<dbReference type="PRINTS" id="PR00153">
    <property type="entry name" value="CSAPPISMRASE"/>
</dbReference>
<dbReference type="InterPro" id="IPR002130">
    <property type="entry name" value="Cyclophilin-type_PPIase_dom"/>
</dbReference>
<dbReference type="PANTHER" id="PTHR45625">
    <property type="entry name" value="PEPTIDYL-PROLYL CIS-TRANS ISOMERASE-RELATED"/>
    <property type="match status" value="1"/>
</dbReference>
<organism evidence="5">
    <name type="scientific">marine metagenome</name>
    <dbReference type="NCBI Taxonomy" id="408172"/>
    <lineage>
        <taxon>unclassified sequences</taxon>
        <taxon>metagenomes</taxon>
        <taxon>ecological metagenomes</taxon>
    </lineage>
</organism>
<dbReference type="SUPFAM" id="SSF50891">
    <property type="entry name" value="Cyclophilin-like"/>
    <property type="match status" value="1"/>
</dbReference>
<dbReference type="CDD" id="cd00317">
    <property type="entry name" value="cyclophilin"/>
    <property type="match status" value="1"/>
</dbReference>
<dbReference type="EMBL" id="UINC01000698">
    <property type="protein sequence ID" value="SUZ59764.1"/>
    <property type="molecule type" value="Genomic_DNA"/>
</dbReference>
<dbReference type="GO" id="GO:0006457">
    <property type="term" value="P:protein folding"/>
    <property type="evidence" value="ECO:0007669"/>
    <property type="project" value="InterPro"/>
</dbReference>
<evidence type="ECO:0000259" key="4">
    <source>
        <dbReference type="PROSITE" id="PS50072"/>
    </source>
</evidence>
<dbReference type="EC" id="5.2.1.8" evidence="1"/>
<proteinExistence type="predicted"/>
<dbReference type="AlphaFoldDB" id="A0A381NZV6"/>
<evidence type="ECO:0000256" key="2">
    <source>
        <dbReference type="ARBA" id="ARBA00023110"/>
    </source>
</evidence>
<sequence length="162" mass="17823">MSETQISEKLPKIQIQTERGNITIEMFEDEAPNTVANMISLIEKGYYDGLNFHRVIPDFMIQGGCPHGTGTGGPGYDFDDECAPDRRHDSAGVLSMANAGPGTNGSQFFITHGPTPHLDGKHTVFGKVTEGQEVVDEIKQGDVMQTVVVLQKRDRVYEVEKL</sequence>
<dbReference type="Pfam" id="PF00160">
    <property type="entry name" value="Pro_isomerase"/>
    <property type="match status" value="1"/>
</dbReference>
<evidence type="ECO:0000256" key="1">
    <source>
        <dbReference type="ARBA" id="ARBA00013194"/>
    </source>
</evidence>
<dbReference type="PROSITE" id="PS50072">
    <property type="entry name" value="CSA_PPIASE_2"/>
    <property type="match status" value="1"/>
</dbReference>
<dbReference type="InterPro" id="IPR020892">
    <property type="entry name" value="Cyclophilin-type_PPIase_CS"/>
</dbReference>
<dbReference type="PIRSF" id="PIRSF001467">
    <property type="entry name" value="Peptidylpro_ismrse"/>
    <property type="match status" value="1"/>
</dbReference>
<dbReference type="PROSITE" id="PS00170">
    <property type="entry name" value="CSA_PPIASE_1"/>
    <property type="match status" value="1"/>
</dbReference>